<organism evidence="1 2">
    <name type="scientific">Irpex rosettiformis</name>
    <dbReference type="NCBI Taxonomy" id="378272"/>
    <lineage>
        <taxon>Eukaryota</taxon>
        <taxon>Fungi</taxon>
        <taxon>Dikarya</taxon>
        <taxon>Basidiomycota</taxon>
        <taxon>Agaricomycotina</taxon>
        <taxon>Agaricomycetes</taxon>
        <taxon>Polyporales</taxon>
        <taxon>Irpicaceae</taxon>
        <taxon>Irpex</taxon>
    </lineage>
</organism>
<evidence type="ECO:0000313" key="2">
    <source>
        <dbReference type="Proteomes" id="UP001055072"/>
    </source>
</evidence>
<dbReference type="EMBL" id="MU274934">
    <property type="protein sequence ID" value="KAI0085157.1"/>
    <property type="molecule type" value="Genomic_DNA"/>
</dbReference>
<gene>
    <name evidence="1" type="ORF">BDY19DRAFT_997043</name>
</gene>
<proteinExistence type="predicted"/>
<sequence length="510" mass="56632">MDDHTTTGDGETSPRPATDLRSSNPEAYDESVEWSKKKKKKRMDRMRMDRMRMKKVMEEEAQREHNTTSKPTLEAFQPVLDMHKSANSQPCTDATTCGGRRPSPAPVGGNVEPVQKETWGNKVEHEIKSSPTAFSPIPADVPNLPDNGESTEAPTTLSSKLEGLLDEPQEPPVVSKPPSFEDSPRVPESLSLPEPPLVPEPPAMVETLLDPIPLPSMWDDFVSRREQLLQAAIYDSVRSGTFHNVEIYAYNNRERAFGLAHVPTVIYARTSFLEASSPVLKELLQSGKRQLSKVPSSTRDYEYLDDSDLEDDELEEVDTTADQASEISDIASNVSAFDLLDSPSLAGRKRHSEIHDPQSDSNHEVIYAPFGAAKTWRVLMAYLYDGSVSFSSLRMSSSSLKSDTSCSPKSMYRLATTLGLTELAKVCEDAIVRDLGPSNVVGELFNDFTWRYPDVLSREVEVFMEHSANTSTRSDLKQAFENMASGKLPRRDVVLSALFDNMLPPTSIVV</sequence>
<reference evidence="1" key="1">
    <citation type="journal article" date="2021" name="Environ. Microbiol.">
        <title>Gene family expansions and transcriptome signatures uncover fungal adaptations to wood decay.</title>
        <authorList>
            <person name="Hage H."/>
            <person name="Miyauchi S."/>
            <person name="Viragh M."/>
            <person name="Drula E."/>
            <person name="Min B."/>
            <person name="Chaduli D."/>
            <person name="Navarro D."/>
            <person name="Favel A."/>
            <person name="Norest M."/>
            <person name="Lesage-Meessen L."/>
            <person name="Balint B."/>
            <person name="Merenyi Z."/>
            <person name="de Eugenio L."/>
            <person name="Morin E."/>
            <person name="Martinez A.T."/>
            <person name="Baldrian P."/>
            <person name="Stursova M."/>
            <person name="Martinez M.J."/>
            <person name="Novotny C."/>
            <person name="Magnuson J.K."/>
            <person name="Spatafora J.W."/>
            <person name="Maurice S."/>
            <person name="Pangilinan J."/>
            <person name="Andreopoulos W."/>
            <person name="LaButti K."/>
            <person name="Hundley H."/>
            <person name="Na H."/>
            <person name="Kuo A."/>
            <person name="Barry K."/>
            <person name="Lipzen A."/>
            <person name="Henrissat B."/>
            <person name="Riley R."/>
            <person name="Ahrendt S."/>
            <person name="Nagy L.G."/>
            <person name="Grigoriev I.V."/>
            <person name="Martin F."/>
            <person name="Rosso M.N."/>
        </authorList>
    </citation>
    <scope>NUCLEOTIDE SEQUENCE</scope>
    <source>
        <strain evidence="1">CBS 384.51</strain>
    </source>
</reference>
<accession>A0ACB8TSZ0</accession>
<keyword evidence="2" id="KW-1185">Reference proteome</keyword>
<name>A0ACB8TSZ0_9APHY</name>
<evidence type="ECO:0000313" key="1">
    <source>
        <dbReference type="EMBL" id="KAI0085157.1"/>
    </source>
</evidence>
<comment type="caution">
    <text evidence="1">The sequence shown here is derived from an EMBL/GenBank/DDBJ whole genome shotgun (WGS) entry which is preliminary data.</text>
</comment>
<protein>
    <submittedName>
        <fullName evidence="1">Uncharacterized protein</fullName>
    </submittedName>
</protein>
<dbReference type="Proteomes" id="UP001055072">
    <property type="component" value="Unassembled WGS sequence"/>
</dbReference>